<keyword evidence="2" id="KW-0732">Signal</keyword>
<dbReference type="EMBL" id="CP043494">
    <property type="protein sequence ID" value="WNG49266.1"/>
    <property type="molecule type" value="Genomic_DNA"/>
</dbReference>
<dbReference type="RefSeq" id="WP_395806967.1">
    <property type="nucleotide sequence ID" value="NZ_CP043494.1"/>
</dbReference>
<dbReference type="Proteomes" id="UP001611383">
    <property type="component" value="Chromosome"/>
</dbReference>
<sequence>MPRTRLLLTGLLAGAVAFGTACKSDSAAQRGESTDSTQTQTPAENQGGTTPGSTSPGGTGGAGTEETSPDIYQDYSVPQEDRGSTGGSGYEDAVTDPDAIDTSGSKGETGAQDDQGTGGSGAEEDNSATQQDPQ</sequence>
<evidence type="ECO:0000313" key="3">
    <source>
        <dbReference type="EMBL" id="WNG49266.1"/>
    </source>
</evidence>
<proteinExistence type="predicted"/>
<feature type="chain" id="PRO_5045702149" description="Lipoprotein" evidence="2">
    <location>
        <begin position="24"/>
        <end position="134"/>
    </location>
</feature>
<name>A0ABY9X1J8_9BACT</name>
<dbReference type="PROSITE" id="PS51257">
    <property type="entry name" value="PROKAR_LIPOPROTEIN"/>
    <property type="match status" value="1"/>
</dbReference>
<feature type="signal peptide" evidence="2">
    <location>
        <begin position="1"/>
        <end position="23"/>
    </location>
</feature>
<feature type="region of interest" description="Disordered" evidence="1">
    <location>
        <begin position="23"/>
        <end position="134"/>
    </location>
</feature>
<protein>
    <recommendedName>
        <fullName evidence="5">Lipoprotein</fullName>
    </recommendedName>
</protein>
<organism evidence="3 4">
    <name type="scientific">Archangium minus</name>
    <dbReference type="NCBI Taxonomy" id="83450"/>
    <lineage>
        <taxon>Bacteria</taxon>
        <taxon>Pseudomonadati</taxon>
        <taxon>Myxococcota</taxon>
        <taxon>Myxococcia</taxon>
        <taxon>Myxococcales</taxon>
        <taxon>Cystobacterineae</taxon>
        <taxon>Archangiaceae</taxon>
        <taxon>Archangium</taxon>
    </lineage>
</organism>
<keyword evidence="4" id="KW-1185">Reference proteome</keyword>
<feature type="compositionally biased region" description="Polar residues" evidence="1">
    <location>
        <begin position="34"/>
        <end position="46"/>
    </location>
</feature>
<accession>A0ABY9X1J8</accession>
<evidence type="ECO:0000313" key="4">
    <source>
        <dbReference type="Proteomes" id="UP001611383"/>
    </source>
</evidence>
<reference evidence="3 4" key="1">
    <citation type="submission" date="2019-08" db="EMBL/GenBank/DDBJ databases">
        <title>Archangium and Cystobacter genomes.</title>
        <authorList>
            <person name="Chen I.-C.K."/>
            <person name="Wielgoss S."/>
        </authorList>
    </citation>
    <scope>NUCLEOTIDE SEQUENCE [LARGE SCALE GENOMIC DNA]</scope>
    <source>
        <strain evidence="3 4">Cbm 6</strain>
    </source>
</reference>
<evidence type="ECO:0000256" key="1">
    <source>
        <dbReference type="SAM" id="MobiDB-lite"/>
    </source>
</evidence>
<evidence type="ECO:0000256" key="2">
    <source>
        <dbReference type="SAM" id="SignalP"/>
    </source>
</evidence>
<evidence type="ECO:0008006" key="5">
    <source>
        <dbReference type="Google" id="ProtNLM"/>
    </source>
</evidence>
<gene>
    <name evidence="3" type="ORF">F0U60_37960</name>
</gene>